<evidence type="ECO:0000256" key="11">
    <source>
        <dbReference type="SAM" id="Coils"/>
    </source>
</evidence>
<evidence type="ECO:0000256" key="3">
    <source>
        <dbReference type="ARBA" id="ARBA00022553"/>
    </source>
</evidence>
<dbReference type="GO" id="GO:0000156">
    <property type="term" value="F:phosphorelay response regulator activity"/>
    <property type="evidence" value="ECO:0007669"/>
    <property type="project" value="TreeGrafter"/>
</dbReference>
<dbReference type="GO" id="GO:0006355">
    <property type="term" value="P:regulation of DNA-templated transcription"/>
    <property type="evidence" value="ECO:0007669"/>
    <property type="project" value="InterPro"/>
</dbReference>
<dbReference type="PROSITE" id="PS50110">
    <property type="entry name" value="RESPONSE_REGULATORY"/>
    <property type="match status" value="1"/>
</dbReference>
<keyword evidence="4" id="KW-0902">Two-component regulatory system</keyword>
<dbReference type="InterPro" id="IPR001867">
    <property type="entry name" value="OmpR/PhoB-type_DNA-bd"/>
</dbReference>
<dbReference type="Pfam" id="PF00072">
    <property type="entry name" value="Response_reg"/>
    <property type="match status" value="1"/>
</dbReference>
<dbReference type="Pfam" id="PF00486">
    <property type="entry name" value="Trans_reg_C"/>
    <property type="match status" value="1"/>
</dbReference>
<gene>
    <name evidence="14" type="ORF">GMB86_04320</name>
</gene>
<keyword evidence="11" id="KW-0175">Coiled coil</keyword>
<comment type="subcellular location">
    <subcellularLocation>
        <location evidence="1">Cytoplasm</location>
    </subcellularLocation>
</comment>
<dbReference type="Gene3D" id="6.10.250.690">
    <property type="match status" value="1"/>
</dbReference>
<feature type="coiled-coil region" evidence="11">
    <location>
        <begin position="199"/>
        <end position="226"/>
    </location>
</feature>
<keyword evidence="5" id="KW-0805">Transcription regulation</keyword>
<evidence type="ECO:0000256" key="8">
    <source>
        <dbReference type="ARBA" id="ARBA00023163"/>
    </source>
</evidence>
<keyword evidence="3 9" id="KW-0597">Phosphoprotein</keyword>
<keyword evidence="6 10" id="KW-0238">DNA-binding</keyword>
<feature type="domain" description="Response regulatory" evidence="12">
    <location>
        <begin position="7"/>
        <end position="120"/>
    </location>
</feature>
<dbReference type="GO" id="GO:0000976">
    <property type="term" value="F:transcription cis-regulatory region binding"/>
    <property type="evidence" value="ECO:0007669"/>
    <property type="project" value="TreeGrafter"/>
</dbReference>
<keyword evidence="15" id="KW-1185">Reference proteome</keyword>
<dbReference type="SUPFAM" id="SSF52172">
    <property type="entry name" value="CheY-like"/>
    <property type="match status" value="1"/>
</dbReference>
<feature type="domain" description="OmpR/PhoB-type" evidence="13">
    <location>
        <begin position="136"/>
        <end position="236"/>
    </location>
</feature>
<feature type="DNA-binding region" description="OmpR/PhoB-type" evidence="10">
    <location>
        <begin position="136"/>
        <end position="236"/>
    </location>
</feature>
<evidence type="ECO:0000256" key="10">
    <source>
        <dbReference type="PROSITE-ProRule" id="PRU01091"/>
    </source>
</evidence>
<keyword evidence="7" id="KW-0010">Activator</keyword>
<evidence type="ECO:0000259" key="13">
    <source>
        <dbReference type="PROSITE" id="PS51755"/>
    </source>
</evidence>
<dbReference type="RefSeq" id="WP_155217181.1">
    <property type="nucleotide sequence ID" value="NZ_WNHB01000005.1"/>
</dbReference>
<sequence length="241" mass="27823">MEQDKIAILVVDDEDRIRKLLKMYLEREGFEIDEAADGEEALILATEKDYDVILLDLMLPGMDGIEICEKLRETKATPIIMLTAKGEESHRVQGFEVGTDDYITKPFSPREVVLRVKALLRRSSKTKFLETEPAAKNIIVFPNLTIDHDAHRVMVNEKEVGLTPKEYELLYYLAQTPDKVYTREQLLKDVWNYEFFGDLRTVDTHVKRLREKLNRVSEEAASMIVTVWGVGYKIEAAQIEE</sequence>
<evidence type="ECO:0000256" key="2">
    <source>
        <dbReference type="ARBA" id="ARBA00022490"/>
    </source>
</evidence>
<dbReference type="OrthoDB" id="9790442at2"/>
<dbReference type="PANTHER" id="PTHR48111:SF44">
    <property type="entry name" value="TRANSCRIPTIONAL REGULATORY PROTEIN RESD"/>
    <property type="match status" value="1"/>
</dbReference>
<dbReference type="Proteomes" id="UP000440978">
    <property type="component" value="Unassembled WGS sequence"/>
</dbReference>
<dbReference type="GO" id="GO:0032993">
    <property type="term" value="C:protein-DNA complex"/>
    <property type="evidence" value="ECO:0007669"/>
    <property type="project" value="TreeGrafter"/>
</dbReference>
<evidence type="ECO:0000256" key="7">
    <source>
        <dbReference type="ARBA" id="ARBA00023159"/>
    </source>
</evidence>
<evidence type="ECO:0000313" key="14">
    <source>
        <dbReference type="EMBL" id="MTT31241.1"/>
    </source>
</evidence>
<evidence type="ECO:0000259" key="12">
    <source>
        <dbReference type="PROSITE" id="PS50110"/>
    </source>
</evidence>
<keyword evidence="8" id="KW-0804">Transcription</keyword>
<feature type="modified residue" description="4-aspartylphosphate" evidence="9">
    <location>
        <position position="56"/>
    </location>
</feature>
<dbReference type="GO" id="GO:0005829">
    <property type="term" value="C:cytosol"/>
    <property type="evidence" value="ECO:0007669"/>
    <property type="project" value="TreeGrafter"/>
</dbReference>
<comment type="caution">
    <text evidence="14">The sequence shown here is derived from an EMBL/GenBank/DDBJ whole genome shotgun (WGS) entry which is preliminary data.</text>
</comment>
<dbReference type="InterPro" id="IPR011006">
    <property type="entry name" value="CheY-like_superfamily"/>
</dbReference>
<dbReference type="InterPro" id="IPR036388">
    <property type="entry name" value="WH-like_DNA-bd_sf"/>
</dbReference>
<dbReference type="SMART" id="SM00448">
    <property type="entry name" value="REC"/>
    <property type="match status" value="1"/>
</dbReference>
<dbReference type="PANTHER" id="PTHR48111">
    <property type="entry name" value="REGULATOR OF RPOS"/>
    <property type="match status" value="1"/>
</dbReference>
<evidence type="ECO:0000256" key="1">
    <source>
        <dbReference type="ARBA" id="ARBA00004496"/>
    </source>
</evidence>
<evidence type="ECO:0000256" key="9">
    <source>
        <dbReference type="PROSITE-ProRule" id="PRU00169"/>
    </source>
</evidence>
<dbReference type="Gene3D" id="3.40.50.2300">
    <property type="match status" value="1"/>
</dbReference>
<reference evidence="14 15" key="1">
    <citation type="submission" date="2019-11" db="EMBL/GenBank/DDBJ databases">
        <title>Terrilactibacillus tamarindus sp. nov. BCM23-1 isolated from bark of Tamarindus indica.</title>
        <authorList>
            <person name="Kingkaew E."/>
            <person name="Tanasupawat S."/>
        </authorList>
    </citation>
    <scope>NUCLEOTIDE SEQUENCE [LARGE SCALE GENOMIC DNA]</scope>
    <source>
        <strain evidence="14 15">BCM23-1</strain>
    </source>
</reference>
<organism evidence="14 15">
    <name type="scientific">Terrilactibacillus tamarindi</name>
    <dbReference type="NCBI Taxonomy" id="2599694"/>
    <lineage>
        <taxon>Bacteria</taxon>
        <taxon>Bacillati</taxon>
        <taxon>Bacillota</taxon>
        <taxon>Bacilli</taxon>
        <taxon>Bacillales</taxon>
        <taxon>Bacillaceae</taxon>
        <taxon>Terrilactibacillus</taxon>
    </lineage>
</organism>
<name>A0A6N8CMT3_9BACI</name>
<dbReference type="FunFam" id="1.10.10.10:FF:000018">
    <property type="entry name" value="DNA-binding response regulator ResD"/>
    <property type="match status" value="1"/>
</dbReference>
<dbReference type="PROSITE" id="PS51755">
    <property type="entry name" value="OMPR_PHOB"/>
    <property type="match status" value="1"/>
</dbReference>
<proteinExistence type="predicted"/>
<evidence type="ECO:0000256" key="4">
    <source>
        <dbReference type="ARBA" id="ARBA00023012"/>
    </source>
</evidence>
<evidence type="ECO:0000313" key="15">
    <source>
        <dbReference type="Proteomes" id="UP000440978"/>
    </source>
</evidence>
<evidence type="ECO:0000256" key="5">
    <source>
        <dbReference type="ARBA" id="ARBA00023015"/>
    </source>
</evidence>
<dbReference type="InterPro" id="IPR001789">
    <property type="entry name" value="Sig_transdc_resp-reg_receiver"/>
</dbReference>
<dbReference type="CDD" id="cd00383">
    <property type="entry name" value="trans_reg_C"/>
    <property type="match status" value="1"/>
</dbReference>
<accession>A0A6N8CMT3</accession>
<dbReference type="SMART" id="SM00862">
    <property type="entry name" value="Trans_reg_C"/>
    <property type="match status" value="1"/>
</dbReference>
<dbReference type="Gene3D" id="1.10.10.10">
    <property type="entry name" value="Winged helix-like DNA-binding domain superfamily/Winged helix DNA-binding domain"/>
    <property type="match status" value="1"/>
</dbReference>
<protein>
    <submittedName>
        <fullName evidence="14">Response regulator</fullName>
    </submittedName>
</protein>
<dbReference type="InterPro" id="IPR039420">
    <property type="entry name" value="WalR-like"/>
</dbReference>
<dbReference type="EMBL" id="WNHB01000005">
    <property type="protein sequence ID" value="MTT31241.1"/>
    <property type="molecule type" value="Genomic_DNA"/>
</dbReference>
<keyword evidence="2" id="KW-0963">Cytoplasm</keyword>
<evidence type="ECO:0000256" key="6">
    <source>
        <dbReference type="ARBA" id="ARBA00023125"/>
    </source>
</evidence>
<dbReference type="FunFam" id="3.40.50.2300:FF:000001">
    <property type="entry name" value="DNA-binding response regulator PhoB"/>
    <property type="match status" value="1"/>
</dbReference>
<dbReference type="AlphaFoldDB" id="A0A6N8CMT3"/>